<dbReference type="GO" id="GO:0005524">
    <property type="term" value="F:ATP binding"/>
    <property type="evidence" value="ECO:0007669"/>
    <property type="project" value="UniProtKB-KW"/>
</dbReference>
<sequence length="643" mass="72883">MSTIFGILLKIDGMVAYEDLESMSAPTSRYAVDGTYLKFSGRVGMGFQPFYTHDRSTLESVPLENARGDLVAVDGRIDNYKDLQNALELNGSSSDSITILAAFAKWGSDCFSHFIGEWSIALWSATTQELYLVRDHAGTRPLYLCERAGKYKWATYLDAFRDDIADADIDMEYIQRYISGAPLLPHSPYRHIRQVGPGQVVCIKSDHLTTYMHWRCAESPIVRCQVEQEYVSVFLELLERAVVRRTEGYNAPILELSGGMDSSAITCMSDRYKRRSRSPLSLLDTISFYSDREPSWNEEPYFASVERQRGKSTCRITLPNYEGCFLSPAEAEDWMTAPGISKRSIAVELAIKPAIADRGYRAIVSGIGGDEVLGGNPDPIPEIADLWRAGAIAPLMRRSLEWALAKDTLIWRILFGGALFCYRARYDPSALLEITRPPWLRHHNEQQKDDMLRQLLDSCGSDDNPTLISNRAAWISLLETLPSCQPDHFTRYEYRYPYLDQELVNFAFSLPRDQLVRPGRRRYLMRKALVGIVPEMILERGQKGVVGRGPLAELISARMSDPPLFHLKMSAELGIVDRTLFTNIVNHVCSSQDPKWIHAIYRTMEIESWLHTRFSTKAPHFASTSLGMRADALHPQQVPMHIQ</sequence>
<evidence type="ECO:0000256" key="4">
    <source>
        <dbReference type="ARBA" id="ARBA00022741"/>
    </source>
</evidence>
<keyword evidence="10" id="KW-1185">Reference proteome</keyword>
<evidence type="ECO:0000256" key="3">
    <source>
        <dbReference type="ARBA" id="ARBA00012737"/>
    </source>
</evidence>
<feature type="domain" description="Glutamine amidotransferase type-2" evidence="8">
    <location>
        <begin position="2"/>
        <end position="206"/>
    </location>
</feature>
<dbReference type="PANTHER" id="PTHR43284">
    <property type="entry name" value="ASPARAGINE SYNTHETASE (GLUTAMINE-HYDROLYZING)"/>
    <property type="match status" value="1"/>
</dbReference>
<dbReference type="Pfam" id="PF00733">
    <property type="entry name" value="Asn_synthase"/>
    <property type="match status" value="1"/>
</dbReference>
<evidence type="ECO:0000259" key="8">
    <source>
        <dbReference type="PROSITE" id="PS51278"/>
    </source>
</evidence>
<evidence type="ECO:0000256" key="7">
    <source>
        <dbReference type="PIRSR" id="PIRSR001589-2"/>
    </source>
</evidence>
<dbReference type="EMBL" id="BMGT01000004">
    <property type="protein sequence ID" value="GGG86419.1"/>
    <property type="molecule type" value="Genomic_DNA"/>
</dbReference>
<evidence type="ECO:0000256" key="1">
    <source>
        <dbReference type="ARBA" id="ARBA00005187"/>
    </source>
</evidence>
<dbReference type="Gene3D" id="3.40.50.620">
    <property type="entry name" value="HUPs"/>
    <property type="match status" value="1"/>
</dbReference>
<dbReference type="InterPro" id="IPR051786">
    <property type="entry name" value="ASN_synthetase/amidase"/>
</dbReference>
<dbReference type="EC" id="6.3.5.4" evidence="3"/>
<comment type="caution">
    <text evidence="9">The sequence shown here is derived from an EMBL/GenBank/DDBJ whole genome shotgun (WGS) entry which is preliminary data.</text>
</comment>
<evidence type="ECO:0000313" key="10">
    <source>
        <dbReference type="Proteomes" id="UP000647241"/>
    </source>
</evidence>
<reference evidence="9" key="1">
    <citation type="journal article" date="2014" name="Int. J. Syst. Evol. Microbiol.">
        <title>Complete genome sequence of Corynebacterium casei LMG S-19264T (=DSM 44701T), isolated from a smear-ripened cheese.</title>
        <authorList>
            <consortium name="US DOE Joint Genome Institute (JGI-PGF)"/>
            <person name="Walter F."/>
            <person name="Albersmeier A."/>
            <person name="Kalinowski J."/>
            <person name="Ruckert C."/>
        </authorList>
    </citation>
    <scope>NUCLEOTIDE SEQUENCE</scope>
    <source>
        <strain evidence="9">CGMCC 1.12997</strain>
    </source>
</reference>
<dbReference type="SUPFAM" id="SSF52402">
    <property type="entry name" value="Adenine nucleotide alpha hydrolases-like"/>
    <property type="match status" value="1"/>
</dbReference>
<proteinExistence type="inferred from homology"/>
<evidence type="ECO:0000256" key="6">
    <source>
        <dbReference type="ARBA" id="ARBA00048741"/>
    </source>
</evidence>
<evidence type="ECO:0000313" key="9">
    <source>
        <dbReference type="EMBL" id="GGG86419.1"/>
    </source>
</evidence>
<organism evidence="9 10">
    <name type="scientific">Edaphobacter dinghuensis</name>
    <dbReference type="NCBI Taxonomy" id="1560005"/>
    <lineage>
        <taxon>Bacteria</taxon>
        <taxon>Pseudomonadati</taxon>
        <taxon>Acidobacteriota</taxon>
        <taxon>Terriglobia</taxon>
        <taxon>Terriglobales</taxon>
        <taxon>Acidobacteriaceae</taxon>
        <taxon>Edaphobacter</taxon>
    </lineage>
</organism>
<dbReference type="GO" id="GO:0004066">
    <property type="term" value="F:asparagine synthase (glutamine-hydrolyzing) activity"/>
    <property type="evidence" value="ECO:0007669"/>
    <property type="project" value="UniProtKB-EC"/>
</dbReference>
<dbReference type="InterPro" id="IPR029055">
    <property type="entry name" value="Ntn_hydrolases_N"/>
</dbReference>
<dbReference type="SUPFAM" id="SSF56235">
    <property type="entry name" value="N-terminal nucleophile aminohydrolases (Ntn hydrolases)"/>
    <property type="match status" value="1"/>
</dbReference>
<dbReference type="Proteomes" id="UP000647241">
    <property type="component" value="Unassembled WGS sequence"/>
</dbReference>
<dbReference type="GO" id="GO:0006529">
    <property type="term" value="P:asparagine biosynthetic process"/>
    <property type="evidence" value="ECO:0007669"/>
    <property type="project" value="InterPro"/>
</dbReference>
<accession>A0A917HPC5</accession>
<protein>
    <recommendedName>
        <fullName evidence="3">asparagine synthase (glutamine-hydrolyzing)</fullName>
        <ecNumber evidence="3">6.3.5.4</ecNumber>
    </recommendedName>
</protein>
<dbReference type="InterPro" id="IPR014729">
    <property type="entry name" value="Rossmann-like_a/b/a_fold"/>
</dbReference>
<keyword evidence="5 7" id="KW-0067">ATP-binding</keyword>
<feature type="binding site" evidence="7">
    <location>
        <position position="95"/>
    </location>
    <ligand>
        <name>L-glutamine</name>
        <dbReference type="ChEBI" id="CHEBI:58359"/>
    </ligand>
</feature>
<dbReference type="RefSeq" id="WP_188555341.1">
    <property type="nucleotide sequence ID" value="NZ_BMGT01000004.1"/>
</dbReference>
<evidence type="ECO:0000256" key="2">
    <source>
        <dbReference type="ARBA" id="ARBA00005752"/>
    </source>
</evidence>
<evidence type="ECO:0000256" key="5">
    <source>
        <dbReference type="ARBA" id="ARBA00022840"/>
    </source>
</evidence>
<comment type="similarity">
    <text evidence="2">Belongs to the asparagine synthetase family.</text>
</comment>
<dbReference type="Gene3D" id="3.60.20.10">
    <property type="entry name" value="Glutamine Phosphoribosylpyrophosphate, subunit 1, domain 1"/>
    <property type="match status" value="1"/>
</dbReference>
<dbReference type="PIRSF" id="PIRSF001589">
    <property type="entry name" value="Asn_synthetase_glu-h"/>
    <property type="match status" value="1"/>
</dbReference>
<reference evidence="9" key="2">
    <citation type="submission" date="2020-09" db="EMBL/GenBank/DDBJ databases">
        <authorList>
            <person name="Sun Q."/>
            <person name="Zhou Y."/>
        </authorList>
    </citation>
    <scope>NUCLEOTIDE SEQUENCE</scope>
    <source>
        <strain evidence="9">CGMCC 1.12997</strain>
    </source>
</reference>
<dbReference type="PANTHER" id="PTHR43284:SF1">
    <property type="entry name" value="ASPARAGINE SYNTHETASE"/>
    <property type="match status" value="1"/>
</dbReference>
<dbReference type="AlphaFoldDB" id="A0A917HPC5"/>
<comment type="pathway">
    <text evidence="1">Amino-acid biosynthesis; L-asparagine biosynthesis; L-asparagine from L-aspartate (L-Gln route): step 1/1.</text>
</comment>
<dbReference type="PROSITE" id="PS51278">
    <property type="entry name" value="GATASE_TYPE_2"/>
    <property type="match status" value="1"/>
</dbReference>
<gene>
    <name evidence="9" type="ORF">GCM10011585_32940</name>
</gene>
<comment type="catalytic activity">
    <reaction evidence="6">
        <text>L-aspartate + L-glutamine + ATP + H2O = L-asparagine + L-glutamate + AMP + diphosphate + H(+)</text>
        <dbReference type="Rhea" id="RHEA:12228"/>
        <dbReference type="ChEBI" id="CHEBI:15377"/>
        <dbReference type="ChEBI" id="CHEBI:15378"/>
        <dbReference type="ChEBI" id="CHEBI:29985"/>
        <dbReference type="ChEBI" id="CHEBI:29991"/>
        <dbReference type="ChEBI" id="CHEBI:30616"/>
        <dbReference type="ChEBI" id="CHEBI:33019"/>
        <dbReference type="ChEBI" id="CHEBI:58048"/>
        <dbReference type="ChEBI" id="CHEBI:58359"/>
        <dbReference type="ChEBI" id="CHEBI:456215"/>
        <dbReference type="EC" id="6.3.5.4"/>
    </reaction>
</comment>
<name>A0A917HPC5_9BACT</name>
<dbReference type="InterPro" id="IPR017932">
    <property type="entry name" value="GATase_2_dom"/>
</dbReference>
<dbReference type="Pfam" id="PF13537">
    <property type="entry name" value="GATase_7"/>
    <property type="match status" value="1"/>
</dbReference>
<dbReference type="InterPro" id="IPR006426">
    <property type="entry name" value="Asn_synth_AEB"/>
</dbReference>
<dbReference type="InterPro" id="IPR001962">
    <property type="entry name" value="Asn_synthase"/>
</dbReference>
<keyword evidence="4 7" id="KW-0547">Nucleotide-binding</keyword>